<protein>
    <submittedName>
        <fullName evidence="1">Uncharacterized protein</fullName>
    </submittedName>
</protein>
<evidence type="ECO:0000313" key="2">
    <source>
        <dbReference type="Proteomes" id="UP000229263"/>
    </source>
</evidence>
<accession>A0ABX4MVU8</accession>
<keyword evidence="2" id="KW-1185">Reference proteome</keyword>
<comment type="caution">
    <text evidence="1">The sequence shown here is derived from an EMBL/GenBank/DDBJ whole genome shotgun (WGS) entry which is preliminary data.</text>
</comment>
<evidence type="ECO:0000313" key="1">
    <source>
        <dbReference type="EMBL" id="PJJ43073.1"/>
    </source>
</evidence>
<reference evidence="1 2" key="1">
    <citation type="submission" date="2017-11" db="EMBL/GenBank/DDBJ databases">
        <title>Sequencing the genomes of 1000 actinobacteria strains.</title>
        <authorList>
            <person name="Klenk H.-P."/>
        </authorList>
    </citation>
    <scope>NUCLEOTIDE SEQUENCE [LARGE SCALE GENOMIC DNA]</scope>
    <source>
        <strain evidence="1 2">DSM 12798</strain>
    </source>
</reference>
<organism evidence="1 2">
    <name type="scientific">Glutamicibacter mysorens</name>
    <dbReference type="NCBI Taxonomy" id="257984"/>
    <lineage>
        <taxon>Bacteria</taxon>
        <taxon>Bacillati</taxon>
        <taxon>Actinomycetota</taxon>
        <taxon>Actinomycetes</taxon>
        <taxon>Micrococcales</taxon>
        <taxon>Micrococcaceae</taxon>
        <taxon>Glutamicibacter</taxon>
    </lineage>
</organism>
<proteinExistence type="predicted"/>
<sequence>MTLTIRGAGANICTRYSGLVIIEATPTPTELNLNRPITEQGHEDKVGRRRHTTQRAARENKFSYAGRCMTTGKVIFVSRRAAKQNREYYKDAGSRPNRCQHCYGIHLGHAGGYYRQQHREWNAEVTR</sequence>
<name>A0ABX4MVU8_9MICC</name>
<dbReference type="Proteomes" id="UP000229263">
    <property type="component" value="Unassembled WGS sequence"/>
</dbReference>
<dbReference type="EMBL" id="PGEY01000001">
    <property type="protein sequence ID" value="PJJ43073.1"/>
    <property type="molecule type" value="Genomic_DNA"/>
</dbReference>
<gene>
    <name evidence="1" type="ORF">ATK23_0244</name>
</gene>